<accession>A0A540MMG9</accession>
<organism evidence="1 2">
    <name type="scientific">Malus baccata</name>
    <name type="common">Siberian crab apple</name>
    <name type="synonym">Pyrus baccata</name>
    <dbReference type="NCBI Taxonomy" id="106549"/>
    <lineage>
        <taxon>Eukaryota</taxon>
        <taxon>Viridiplantae</taxon>
        <taxon>Streptophyta</taxon>
        <taxon>Embryophyta</taxon>
        <taxon>Tracheophyta</taxon>
        <taxon>Spermatophyta</taxon>
        <taxon>Magnoliopsida</taxon>
        <taxon>eudicotyledons</taxon>
        <taxon>Gunneridae</taxon>
        <taxon>Pentapetalae</taxon>
        <taxon>rosids</taxon>
        <taxon>fabids</taxon>
        <taxon>Rosales</taxon>
        <taxon>Rosaceae</taxon>
        <taxon>Amygdaloideae</taxon>
        <taxon>Maleae</taxon>
        <taxon>Malus</taxon>
    </lineage>
</organism>
<comment type="caution">
    <text evidence="1">The sequence shown here is derived from an EMBL/GenBank/DDBJ whole genome shotgun (WGS) entry which is preliminary data.</text>
</comment>
<protein>
    <submittedName>
        <fullName evidence="1">Uncharacterized protein</fullName>
    </submittedName>
</protein>
<gene>
    <name evidence="1" type="ORF">C1H46_014455</name>
</gene>
<dbReference type="Gene3D" id="2.40.50.140">
    <property type="entry name" value="Nucleic acid-binding proteins"/>
    <property type="match status" value="1"/>
</dbReference>
<dbReference type="SUPFAM" id="SSF50249">
    <property type="entry name" value="Nucleic acid-binding proteins"/>
    <property type="match status" value="1"/>
</dbReference>
<dbReference type="AlphaFoldDB" id="A0A540MMG9"/>
<dbReference type="Proteomes" id="UP000315295">
    <property type="component" value="Unassembled WGS sequence"/>
</dbReference>
<name>A0A540MMG9_MALBA</name>
<evidence type="ECO:0000313" key="2">
    <source>
        <dbReference type="Proteomes" id="UP000315295"/>
    </source>
</evidence>
<dbReference type="InterPro" id="IPR012340">
    <property type="entry name" value="NA-bd_OB-fold"/>
</dbReference>
<reference evidence="1 2" key="1">
    <citation type="journal article" date="2019" name="G3 (Bethesda)">
        <title>Sequencing of a Wild Apple (Malus baccata) Genome Unravels the Differences Between Cultivated and Wild Apple Species Regarding Disease Resistance and Cold Tolerance.</title>
        <authorList>
            <person name="Chen X."/>
        </authorList>
    </citation>
    <scope>NUCLEOTIDE SEQUENCE [LARGE SCALE GENOMIC DNA]</scope>
    <source>
        <strain evidence="2">cv. Shandingzi</strain>
        <tissue evidence="1">Leaves</tissue>
    </source>
</reference>
<proteinExistence type="predicted"/>
<dbReference type="EMBL" id="VIEB01000225">
    <property type="protein sequence ID" value="TQD99951.1"/>
    <property type="molecule type" value="Genomic_DNA"/>
</dbReference>
<keyword evidence="2" id="KW-1185">Reference proteome</keyword>
<sequence length="133" mass="15335">ILGRITAIQHLDPKQVNQRIEPRCVVTQNVRYKLNLVLEDETSEMNALIIGKSGEKLFGTTYRDLVLNPRLVDQHQLPNEFLRLIGQKKIFDLWFGTRKNMLNMNNILIYNVSEDSIMEPATPQSLLKDITVS</sequence>
<evidence type="ECO:0000313" key="1">
    <source>
        <dbReference type="EMBL" id="TQD99951.1"/>
    </source>
</evidence>
<feature type="non-terminal residue" evidence="1">
    <location>
        <position position="1"/>
    </location>
</feature>